<evidence type="ECO:0000259" key="5">
    <source>
        <dbReference type="PROSITE" id="PS51720"/>
    </source>
</evidence>
<dbReference type="Proteomes" id="UP000663836">
    <property type="component" value="Unassembled WGS sequence"/>
</dbReference>
<sequence length="239" mass="27794">MVSPGPHAFLIVLSAAHRFTEEEQKTIEHINDIFGPDASKYCILVITREEEILNDDKTIDQYLQDADEPLKLLVAQCQNRYIAINNRSSQIKCDEKIRQVIKIVRNMLKENKTPYYTNEMFKQAEKEFEEKEIKALNLIKAQTEAQMRDLREEVQREIRENLHQILPIAAYDLRNIQRDDVNNQRQTTIMAVLDFASRVATTIGETYIAHAQSRPAIAAIEAQAARDERRDMIIYESMQ</sequence>
<feature type="domain" description="AIG1-type G" evidence="5">
    <location>
        <begin position="1"/>
        <end position="125"/>
    </location>
</feature>
<dbReference type="SUPFAM" id="SSF52540">
    <property type="entry name" value="P-loop containing nucleoside triphosphate hydrolases"/>
    <property type="match status" value="1"/>
</dbReference>
<dbReference type="PROSITE" id="PS51720">
    <property type="entry name" value="G_AIG1"/>
    <property type="match status" value="1"/>
</dbReference>
<dbReference type="Pfam" id="PF04548">
    <property type="entry name" value="AIG1"/>
    <property type="match status" value="1"/>
</dbReference>
<feature type="coiled-coil region" evidence="4">
    <location>
        <begin position="121"/>
        <end position="160"/>
    </location>
</feature>
<dbReference type="GO" id="GO:0005525">
    <property type="term" value="F:GTP binding"/>
    <property type="evidence" value="ECO:0007669"/>
    <property type="project" value="UniProtKB-KW"/>
</dbReference>
<dbReference type="Gene3D" id="3.40.50.300">
    <property type="entry name" value="P-loop containing nucleotide triphosphate hydrolases"/>
    <property type="match status" value="1"/>
</dbReference>
<evidence type="ECO:0000256" key="4">
    <source>
        <dbReference type="SAM" id="Coils"/>
    </source>
</evidence>
<comment type="caution">
    <text evidence="6">The sequence shown here is derived from an EMBL/GenBank/DDBJ whole genome shotgun (WGS) entry which is preliminary data.</text>
</comment>
<proteinExistence type="inferred from homology"/>
<dbReference type="AlphaFoldDB" id="A0A819U794"/>
<protein>
    <recommendedName>
        <fullName evidence="5">AIG1-type G domain-containing protein</fullName>
    </recommendedName>
</protein>
<reference evidence="6" key="1">
    <citation type="submission" date="2021-02" db="EMBL/GenBank/DDBJ databases">
        <authorList>
            <person name="Nowell W R."/>
        </authorList>
    </citation>
    <scope>NUCLEOTIDE SEQUENCE</scope>
</reference>
<keyword evidence="4" id="KW-0175">Coiled coil</keyword>
<dbReference type="InterPro" id="IPR027417">
    <property type="entry name" value="P-loop_NTPase"/>
</dbReference>
<evidence type="ECO:0000256" key="1">
    <source>
        <dbReference type="ARBA" id="ARBA00008535"/>
    </source>
</evidence>
<keyword evidence="3" id="KW-0342">GTP-binding</keyword>
<keyword evidence="2" id="KW-0547">Nucleotide-binding</keyword>
<evidence type="ECO:0000256" key="2">
    <source>
        <dbReference type="ARBA" id="ARBA00022741"/>
    </source>
</evidence>
<evidence type="ECO:0000256" key="3">
    <source>
        <dbReference type="ARBA" id="ARBA00023134"/>
    </source>
</evidence>
<organism evidence="6 8">
    <name type="scientific">Rotaria sordida</name>
    <dbReference type="NCBI Taxonomy" id="392033"/>
    <lineage>
        <taxon>Eukaryota</taxon>
        <taxon>Metazoa</taxon>
        <taxon>Spiralia</taxon>
        <taxon>Gnathifera</taxon>
        <taxon>Rotifera</taxon>
        <taxon>Eurotatoria</taxon>
        <taxon>Bdelloidea</taxon>
        <taxon>Philodinida</taxon>
        <taxon>Philodinidae</taxon>
        <taxon>Rotaria</taxon>
    </lineage>
</organism>
<evidence type="ECO:0000313" key="7">
    <source>
        <dbReference type="EMBL" id="CAF4158603.1"/>
    </source>
</evidence>
<dbReference type="EMBL" id="CAJOBD010010832">
    <property type="protein sequence ID" value="CAF4158603.1"/>
    <property type="molecule type" value="Genomic_DNA"/>
</dbReference>
<dbReference type="Proteomes" id="UP000663823">
    <property type="component" value="Unassembled WGS sequence"/>
</dbReference>
<dbReference type="PANTHER" id="PTHR10903:SF184">
    <property type="entry name" value="GTP-BINDING PROTEIN A"/>
    <property type="match status" value="1"/>
</dbReference>
<dbReference type="InterPro" id="IPR006703">
    <property type="entry name" value="G_AIG1"/>
</dbReference>
<accession>A0A819U794</accession>
<evidence type="ECO:0000313" key="8">
    <source>
        <dbReference type="Proteomes" id="UP000663823"/>
    </source>
</evidence>
<name>A0A819U794_9BILA</name>
<dbReference type="PANTHER" id="PTHR10903">
    <property type="entry name" value="GTPASE, IMAP FAMILY MEMBER-RELATED"/>
    <property type="match status" value="1"/>
</dbReference>
<evidence type="ECO:0000313" key="6">
    <source>
        <dbReference type="EMBL" id="CAF4092645.1"/>
    </source>
</evidence>
<gene>
    <name evidence="7" type="ORF">JBS370_LOCUS34372</name>
    <name evidence="6" type="ORF">OTI717_LOCUS33752</name>
</gene>
<comment type="similarity">
    <text evidence="1">Belongs to the TRAFAC class TrmE-Era-EngA-EngB-Septin-like GTPase superfamily. AIG1/Toc34/Toc159-like paraseptin GTPase family. IAN subfamily.</text>
</comment>
<dbReference type="EMBL" id="CAJOAX010011385">
    <property type="protein sequence ID" value="CAF4092645.1"/>
    <property type="molecule type" value="Genomic_DNA"/>
</dbReference>
<dbReference type="InterPro" id="IPR045058">
    <property type="entry name" value="GIMA/IAN/Toc"/>
</dbReference>